<dbReference type="GO" id="GO:0005743">
    <property type="term" value="C:mitochondrial inner membrane"/>
    <property type="evidence" value="ECO:0007669"/>
    <property type="project" value="UniProtKB-SubCell"/>
</dbReference>
<evidence type="ECO:0000256" key="6">
    <source>
        <dbReference type="ARBA" id="ARBA00023128"/>
    </source>
</evidence>
<dbReference type="OrthoDB" id="10251424at2759"/>
<evidence type="ECO:0000256" key="1">
    <source>
        <dbReference type="ARBA" id="ARBA00002123"/>
    </source>
</evidence>
<keyword evidence="5" id="KW-0809">Transit peptide</keyword>
<evidence type="ECO:0000256" key="10">
    <source>
        <dbReference type="RuleBase" id="RU004447"/>
    </source>
</evidence>
<evidence type="ECO:0000256" key="4">
    <source>
        <dbReference type="ARBA" id="ARBA00022792"/>
    </source>
</evidence>
<feature type="domain" description="Peptidase M16 N-terminal" evidence="12">
    <location>
        <begin position="643"/>
        <end position="789"/>
    </location>
</feature>
<dbReference type="PANTHER" id="PTHR31354">
    <property type="entry name" value="OS01G0793500 PROTEIN"/>
    <property type="match status" value="1"/>
</dbReference>
<dbReference type="GO" id="GO:0046872">
    <property type="term" value="F:metal ion binding"/>
    <property type="evidence" value="ECO:0007669"/>
    <property type="project" value="InterPro"/>
</dbReference>
<comment type="similarity">
    <text evidence="3 10">Belongs to the peptidase M16 family.</text>
</comment>
<comment type="caution">
    <text evidence="14">The sequence shown here is derived from an EMBL/GenBank/DDBJ whole genome shotgun (WGS) entry which is preliminary data.</text>
</comment>
<dbReference type="Gene3D" id="3.30.830.10">
    <property type="entry name" value="Metalloenzyme, LuxS/M16 peptidase-like"/>
    <property type="match status" value="2"/>
</dbReference>
<dbReference type="AlphaFoldDB" id="A0A835JQN6"/>
<evidence type="ECO:0000256" key="11">
    <source>
        <dbReference type="SAM" id="SignalP"/>
    </source>
</evidence>
<feature type="signal peptide" evidence="11">
    <location>
        <begin position="1"/>
        <end position="28"/>
    </location>
</feature>
<evidence type="ECO:0000313" key="14">
    <source>
        <dbReference type="EMBL" id="KAF9673486.1"/>
    </source>
</evidence>
<dbReference type="Pfam" id="PF05193">
    <property type="entry name" value="Peptidase_M16_C"/>
    <property type="match status" value="1"/>
</dbReference>
<dbReference type="InterPro" id="IPR007863">
    <property type="entry name" value="Peptidase_M16_C"/>
</dbReference>
<evidence type="ECO:0000256" key="2">
    <source>
        <dbReference type="ARBA" id="ARBA00004443"/>
    </source>
</evidence>
<keyword evidence="7" id="KW-0472">Membrane</keyword>
<dbReference type="GO" id="GO:0006508">
    <property type="term" value="P:proteolysis"/>
    <property type="evidence" value="ECO:0007669"/>
    <property type="project" value="InterPro"/>
</dbReference>
<dbReference type="FunFam" id="3.30.830.10:FF:000008">
    <property type="entry name" value="Mitochondrial-processing peptidase subunit beta"/>
    <property type="match status" value="1"/>
</dbReference>
<comment type="function">
    <text evidence="1">Substrate recognition and binding subunit of the essential mitochondrial processing protease (MPP), which cleaves the mitochondrial sequence off newly imported precursors proteins.</text>
</comment>
<name>A0A835JQN6_9ROSI</name>
<evidence type="ECO:0000256" key="9">
    <source>
        <dbReference type="ARBA" id="ARBA00075935"/>
    </source>
</evidence>
<keyword evidence="15" id="KW-1185">Reference proteome</keyword>
<organism evidence="14 15">
    <name type="scientific">Salix dunnii</name>
    <dbReference type="NCBI Taxonomy" id="1413687"/>
    <lineage>
        <taxon>Eukaryota</taxon>
        <taxon>Viridiplantae</taxon>
        <taxon>Streptophyta</taxon>
        <taxon>Embryophyta</taxon>
        <taxon>Tracheophyta</taxon>
        <taxon>Spermatophyta</taxon>
        <taxon>Magnoliopsida</taxon>
        <taxon>eudicotyledons</taxon>
        <taxon>Gunneridae</taxon>
        <taxon>Pentapetalae</taxon>
        <taxon>rosids</taxon>
        <taxon>fabids</taxon>
        <taxon>Malpighiales</taxon>
        <taxon>Salicaceae</taxon>
        <taxon>Saliceae</taxon>
        <taxon>Salix</taxon>
    </lineage>
</organism>
<evidence type="ECO:0000256" key="3">
    <source>
        <dbReference type="ARBA" id="ARBA00007261"/>
    </source>
</evidence>
<dbReference type="FunFam" id="3.30.830.10:FF:000022">
    <property type="entry name" value="mitochondrial-processing peptidase subunit alpha"/>
    <property type="match status" value="1"/>
</dbReference>
<evidence type="ECO:0000256" key="8">
    <source>
        <dbReference type="ARBA" id="ARBA00041372"/>
    </source>
</evidence>
<comment type="subcellular location">
    <subcellularLocation>
        <location evidence="2">Mitochondrion inner membrane</location>
        <topology evidence="2">Peripheral membrane protein</topology>
        <orientation evidence="2">Matrix side</orientation>
    </subcellularLocation>
</comment>
<evidence type="ECO:0000256" key="5">
    <source>
        <dbReference type="ARBA" id="ARBA00022946"/>
    </source>
</evidence>
<dbReference type="PROSITE" id="PS00143">
    <property type="entry name" value="INSULINASE"/>
    <property type="match status" value="1"/>
</dbReference>
<dbReference type="InterPro" id="IPR001431">
    <property type="entry name" value="Pept_M16_Zn_BS"/>
</dbReference>
<accession>A0A835JQN6</accession>
<reference evidence="14 15" key="1">
    <citation type="submission" date="2020-10" db="EMBL/GenBank/DDBJ databases">
        <title>Plant Genome Project.</title>
        <authorList>
            <person name="Zhang R.-G."/>
        </authorList>
    </citation>
    <scope>NUCLEOTIDE SEQUENCE [LARGE SCALE GENOMIC DNA]</scope>
    <source>
        <strain evidence="14">FAFU-HL-1</strain>
        <tissue evidence="14">Leaf</tissue>
    </source>
</reference>
<sequence>MSKLFYHPTIKLLKFSILLLLFLGGDFGSNNNNNNNYVEAFKVPFRVKDVLPVLPHQISWPVLNNLHSAVDLLPYFVGSVSPDNGTLQWKGACFYDNEARLDFTLADPDHHPALGGGLLRLKTSAAHSWTCMDLYVFATPYRITWDYYFSAREHSLKFDAWEESAEMEYVKEHGVSVFLMPSGMLGTLLSLIDVLPLFSNTLWGQNANLAFLTKHMGATFEKRPQPWRSTINPDDVHSGDFLAVSKIRGRWGGFETLEKWVTGAFAGHTAVCLKDELGNLWVGESGHENEKGEEIIVVIPWEEWWELSLKDSSNPQIALLPLHPDVRAKFNSTAAWEYARSMSGKPYGYHNMIFSWIDTIADNYPPPLDAHLVISVMSMWTRVQPAYAANMWNEALNKRLETEDLDLYGILGETERRGIAFDELLAVPERDEWVYSDGQSTTCVAFILAMYKAAGVFGPVSSSVQVTEFTIRDAYMLKIFENNHTRLPSWCNNGNDQLPICQILGEYRMELPEYNSIEPYANMNENCPSLPPFYDRPIQSTTLAFKNSRTFKCHQGIIMYRSAVSRIRASKVCRRYPTRFSSSSAAALQSSSSSGFFSWLTGEKSKSVPPLDFPLLGVELPSTLPDYVEPGVTKITTLGNGLRIASETSPNPAASIGLYVDCGSIYESPATFGATHLLERMAFKSTRNRSHLRVVREVEAIGGSVQSSASREQMGYTYDALKTYLPEMVELLIDCVRNPVFLDWEFNEQLQKVKAEISEASKNPQGLLFEAIHSVGFSGALANPLLAPESSIDRLNSSLLEEFVAENYTARRMVLAASGVEHEELVAISEPLLSDLPDKKSPGEPESVYTGGDFRCQAESGDQKTHFALAFGLKGGWHDVKEAMTLTVLQILMGGGGSFSAGGPGKGMYSRLYQRVLNQYHKVQSFSAFSHIYNNSAIFGIQATTDSDFASSAIKLAAKELTEIASPGAVDPVQLQRAKQSTKSAILMNLESRMVASEDIGRQILMYNKRKPLNDFLKAIDEVTLQDITQISQKLISSPLTMASYGEVINVPTYDTICSMFKTREGGWRLAGGGGYYGGWEVFRNNKAKRMLELGI</sequence>
<proteinExistence type="inferred from homology"/>
<keyword evidence="11" id="KW-0732">Signal</keyword>
<gene>
    <name evidence="14" type="ORF">SADUNF_Sadunf10G0029300</name>
</gene>
<evidence type="ECO:0000259" key="12">
    <source>
        <dbReference type="Pfam" id="PF00675"/>
    </source>
</evidence>
<dbReference type="PANTHER" id="PTHR31354:SF7">
    <property type="entry name" value="OS09G0392000 PROTEIN"/>
    <property type="match status" value="1"/>
</dbReference>
<dbReference type="SUPFAM" id="SSF63411">
    <property type="entry name" value="LuxS/MPP-like metallohydrolase"/>
    <property type="match status" value="2"/>
</dbReference>
<dbReference type="GO" id="GO:0004222">
    <property type="term" value="F:metalloendopeptidase activity"/>
    <property type="evidence" value="ECO:0007669"/>
    <property type="project" value="InterPro"/>
</dbReference>
<keyword evidence="6" id="KW-0496">Mitochondrion</keyword>
<dbReference type="InterPro" id="IPR011249">
    <property type="entry name" value="Metalloenz_LuxS/M16"/>
</dbReference>
<dbReference type="Pfam" id="PF00675">
    <property type="entry name" value="Peptidase_M16"/>
    <property type="match status" value="1"/>
</dbReference>
<dbReference type="Proteomes" id="UP000657918">
    <property type="component" value="Unassembled WGS sequence"/>
</dbReference>
<evidence type="ECO:0000259" key="13">
    <source>
        <dbReference type="Pfam" id="PF05193"/>
    </source>
</evidence>
<evidence type="ECO:0000256" key="7">
    <source>
        <dbReference type="ARBA" id="ARBA00023136"/>
    </source>
</evidence>
<feature type="domain" description="Peptidase M16 C-terminal" evidence="13">
    <location>
        <begin position="799"/>
        <end position="980"/>
    </location>
</feature>
<evidence type="ECO:0000313" key="15">
    <source>
        <dbReference type="Proteomes" id="UP000657918"/>
    </source>
</evidence>
<protein>
    <recommendedName>
        <fullName evidence="9">Complex III subunit II</fullName>
    </recommendedName>
    <alternativeName>
        <fullName evidence="8">Core protein II</fullName>
    </alternativeName>
</protein>
<keyword evidence="4" id="KW-0999">Mitochondrion inner membrane</keyword>
<dbReference type="EMBL" id="JADGMS010000010">
    <property type="protein sequence ID" value="KAF9673486.1"/>
    <property type="molecule type" value="Genomic_DNA"/>
</dbReference>
<dbReference type="InterPro" id="IPR011765">
    <property type="entry name" value="Pept_M16_N"/>
</dbReference>
<feature type="chain" id="PRO_5032559411" description="Complex III subunit II" evidence="11">
    <location>
        <begin position="29"/>
        <end position="1096"/>
    </location>
</feature>